<dbReference type="EMBL" id="KB008036">
    <property type="protein sequence ID" value="ELR15226.1"/>
    <property type="molecule type" value="Genomic_DNA"/>
</dbReference>
<comment type="subcellular location">
    <subcellularLocation>
        <location evidence="1">Nucleus</location>
    </subcellularLocation>
</comment>
<dbReference type="KEGG" id="acan:ACA1_219410"/>
<keyword evidence="4" id="KW-0698">rRNA processing</keyword>
<keyword evidence="5" id="KW-0540">Nuclease</keyword>
<dbReference type="InterPro" id="IPR037431">
    <property type="entry name" value="REX4_DEDDh_dom"/>
</dbReference>
<accession>L8GSX4</accession>
<dbReference type="GO" id="GO:0003676">
    <property type="term" value="F:nucleic acid binding"/>
    <property type="evidence" value="ECO:0007669"/>
    <property type="project" value="InterPro"/>
</dbReference>
<feature type="region of interest" description="Disordered" evidence="10">
    <location>
        <begin position="170"/>
        <end position="240"/>
    </location>
</feature>
<dbReference type="InterPro" id="IPR013520">
    <property type="entry name" value="Ribonucl_H"/>
</dbReference>
<dbReference type="Proteomes" id="UP000011083">
    <property type="component" value="Unassembled WGS sequence"/>
</dbReference>
<keyword evidence="7 12" id="KW-0269">Exonuclease</keyword>
<evidence type="ECO:0000259" key="11">
    <source>
        <dbReference type="SMART" id="SM00479"/>
    </source>
</evidence>
<dbReference type="SMART" id="SM00479">
    <property type="entry name" value="EXOIII"/>
    <property type="match status" value="1"/>
</dbReference>
<name>L8GSX4_ACACF</name>
<dbReference type="STRING" id="1257118.L8GSX4"/>
<evidence type="ECO:0000256" key="1">
    <source>
        <dbReference type="ARBA" id="ARBA00004123"/>
    </source>
</evidence>
<dbReference type="SUPFAM" id="SSF53098">
    <property type="entry name" value="Ribonuclease H-like"/>
    <property type="match status" value="1"/>
</dbReference>
<keyword evidence="6" id="KW-0378">Hydrolase</keyword>
<sequence length="240" mass="27243">MVGVGIDGKESMLARVCIINSFGNVIYDKFVKPREKVVDYRTWVSGVKKSDLTGSNAFPFAQIQQEVAELIKDKIVVGHGLKNDFKALLLSHPFSHLRDTAMYRPLQRSRGKPRQLKYLVNKILKISIQDKAEGAHDPAIDARAALMLYKHLKRDWEEYILKKQKRSLRKKKKIEKAKKKKAAKQATSDAKKKEKAKEAEADEGEMDFDDDSDDDESSFNVSSGFNFDDDDEDVSDEGSD</sequence>
<feature type="compositionally biased region" description="Acidic residues" evidence="10">
    <location>
        <begin position="200"/>
        <end position="217"/>
    </location>
</feature>
<evidence type="ECO:0000256" key="10">
    <source>
        <dbReference type="SAM" id="MobiDB-lite"/>
    </source>
</evidence>
<organism evidence="12 13">
    <name type="scientific">Acanthamoeba castellanii (strain ATCC 30010 / Neff)</name>
    <dbReference type="NCBI Taxonomy" id="1257118"/>
    <lineage>
        <taxon>Eukaryota</taxon>
        <taxon>Amoebozoa</taxon>
        <taxon>Discosea</taxon>
        <taxon>Longamoebia</taxon>
        <taxon>Centramoebida</taxon>
        <taxon>Acanthamoebidae</taxon>
        <taxon>Acanthamoeba</taxon>
    </lineage>
</organism>
<evidence type="ECO:0000256" key="9">
    <source>
        <dbReference type="ARBA" id="ARBA00025599"/>
    </source>
</evidence>
<dbReference type="OMA" id="NWPCALP"/>
<feature type="domain" description="Exonuclease" evidence="11">
    <location>
        <begin position="1"/>
        <end position="158"/>
    </location>
</feature>
<dbReference type="InterPro" id="IPR047021">
    <property type="entry name" value="REXO1/3/4-like"/>
</dbReference>
<comment type="similarity">
    <text evidence="2">Belongs to the REXO4 family.</text>
</comment>
<evidence type="ECO:0000313" key="12">
    <source>
        <dbReference type="EMBL" id="ELR15226.1"/>
    </source>
</evidence>
<evidence type="ECO:0000256" key="8">
    <source>
        <dbReference type="ARBA" id="ARBA00023242"/>
    </source>
</evidence>
<feature type="compositionally biased region" description="Basic and acidic residues" evidence="10">
    <location>
        <begin position="189"/>
        <end position="199"/>
    </location>
</feature>
<reference evidence="12 13" key="1">
    <citation type="journal article" date="2013" name="Genome Biol.">
        <title>Genome of Acanthamoeba castellanii highlights extensive lateral gene transfer and early evolution of tyrosine kinase signaling.</title>
        <authorList>
            <person name="Clarke M."/>
            <person name="Lohan A.J."/>
            <person name="Liu B."/>
            <person name="Lagkouvardos I."/>
            <person name="Roy S."/>
            <person name="Zafar N."/>
            <person name="Bertelli C."/>
            <person name="Schilde C."/>
            <person name="Kianianmomeni A."/>
            <person name="Burglin T.R."/>
            <person name="Frech C."/>
            <person name="Turcotte B."/>
            <person name="Kopec K.O."/>
            <person name="Synnott J.M."/>
            <person name="Choo C."/>
            <person name="Paponov I."/>
            <person name="Finkler A."/>
            <person name="Soon Heng Tan C."/>
            <person name="Hutchins A.P."/>
            <person name="Weinmeier T."/>
            <person name="Rattei T."/>
            <person name="Chu J.S."/>
            <person name="Gimenez G."/>
            <person name="Irimia M."/>
            <person name="Rigden D.J."/>
            <person name="Fitzpatrick D.A."/>
            <person name="Lorenzo-Morales J."/>
            <person name="Bateman A."/>
            <person name="Chiu C.H."/>
            <person name="Tang P."/>
            <person name="Hegemann P."/>
            <person name="Fromm H."/>
            <person name="Raoult D."/>
            <person name="Greub G."/>
            <person name="Miranda-Saavedra D."/>
            <person name="Chen N."/>
            <person name="Nash P."/>
            <person name="Ginger M.L."/>
            <person name="Horn M."/>
            <person name="Schaap P."/>
            <person name="Caler L."/>
            <person name="Loftus B."/>
        </authorList>
    </citation>
    <scope>NUCLEOTIDE SEQUENCE [LARGE SCALE GENOMIC DNA]</scope>
    <source>
        <strain evidence="12 13">Neff</strain>
    </source>
</reference>
<dbReference type="Gene3D" id="3.30.420.10">
    <property type="entry name" value="Ribonuclease H-like superfamily/Ribonuclease H"/>
    <property type="match status" value="1"/>
</dbReference>
<dbReference type="PANTHER" id="PTHR12801">
    <property type="entry name" value="RNA EXONUCLEASE REXO1 / RECO3 FAMILY MEMBER-RELATED"/>
    <property type="match status" value="1"/>
</dbReference>
<keyword evidence="8" id="KW-0539">Nucleus</keyword>
<evidence type="ECO:0000256" key="7">
    <source>
        <dbReference type="ARBA" id="ARBA00022839"/>
    </source>
</evidence>
<feature type="compositionally biased region" description="Acidic residues" evidence="10">
    <location>
        <begin position="227"/>
        <end position="240"/>
    </location>
</feature>
<evidence type="ECO:0000313" key="13">
    <source>
        <dbReference type="Proteomes" id="UP000011083"/>
    </source>
</evidence>
<dbReference type="GO" id="GO:0005634">
    <property type="term" value="C:nucleus"/>
    <property type="evidence" value="ECO:0007669"/>
    <property type="project" value="UniProtKB-SubCell"/>
</dbReference>
<dbReference type="OrthoDB" id="20404at2759"/>
<comment type="function">
    <text evidence="9">Exoribonuclease involved in ribosome biosynthesis. Involved in the processing of ITS1, the internal transcribed spacer localized between the 18S and 5.8S rRNAs.</text>
</comment>
<evidence type="ECO:0000256" key="6">
    <source>
        <dbReference type="ARBA" id="ARBA00022801"/>
    </source>
</evidence>
<evidence type="ECO:0000256" key="2">
    <source>
        <dbReference type="ARBA" id="ARBA00010489"/>
    </source>
</evidence>
<dbReference type="RefSeq" id="XP_004337239.1">
    <property type="nucleotide sequence ID" value="XM_004337191.1"/>
</dbReference>
<dbReference type="GeneID" id="14915836"/>
<dbReference type="AlphaFoldDB" id="L8GSX4"/>
<dbReference type="InterPro" id="IPR036397">
    <property type="entry name" value="RNaseH_sf"/>
</dbReference>
<dbReference type="VEuPathDB" id="AmoebaDB:ACA1_219410"/>
<dbReference type="CDD" id="cd06144">
    <property type="entry name" value="REX4_like"/>
    <property type="match status" value="1"/>
</dbReference>
<dbReference type="PANTHER" id="PTHR12801:SF45">
    <property type="entry name" value="RNA EXONUCLEASE 4"/>
    <property type="match status" value="1"/>
</dbReference>
<protein>
    <recommendedName>
        <fullName evidence="3">RNA exonuclease 4</fullName>
    </recommendedName>
</protein>
<dbReference type="GO" id="GO:0008408">
    <property type="term" value="F:3'-5' exonuclease activity"/>
    <property type="evidence" value="ECO:0007669"/>
    <property type="project" value="InterPro"/>
</dbReference>
<dbReference type="GO" id="GO:0006364">
    <property type="term" value="P:rRNA processing"/>
    <property type="evidence" value="ECO:0007669"/>
    <property type="project" value="UniProtKB-KW"/>
</dbReference>
<evidence type="ECO:0000256" key="3">
    <source>
        <dbReference type="ARBA" id="ARBA00016937"/>
    </source>
</evidence>
<dbReference type="InterPro" id="IPR012337">
    <property type="entry name" value="RNaseH-like_sf"/>
</dbReference>
<keyword evidence="13" id="KW-1185">Reference proteome</keyword>
<proteinExistence type="inferred from homology"/>
<gene>
    <name evidence="12" type="ORF">ACA1_219410</name>
</gene>
<evidence type="ECO:0000256" key="4">
    <source>
        <dbReference type="ARBA" id="ARBA00022552"/>
    </source>
</evidence>
<feature type="compositionally biased region" description="Basic residues" evidence="10">
    <location>
        <begin position="170"/>
        <end position="183"/>
    </location>
</feature>
<evidence type="ECO:0000256" key="5">
    <source>
        <dbReference type="ARBA" id="ARBA00022722"/>
    </source>
</evidence>